<dbReference type="Proteomes" id="UP000199103">
    <property type="component" value="Chromosome I"/>
</dbReference>
<name>A0A1H1VHE7_9ACTN</name>
<dbReference type="PANTHER" id="PTHR10133:SF27">
    <property type="entry name" value="DNA POLYMERASE NU"/>
    <property type="match status" value="1"/>
</dbReference>
<dbReference type="EMBL" id="LT629772">
    <property type="protein sequence ID" value="SDS84172.1"/>
    <property type="molecule type" value="Genomic_DNA"/>
</dbReference>
<dbReference type="AlphaFoldDB" id="A0A1H1VHE7"/>
<protein>
    <recommendedName>
        <fullName evidence="1">DNA-directed DNA polymerase</fullName>
        <ecNumber evidence="1">2.7.7.7</ecNumber>
    </recommendedName>
</protein>
<dbReference type="Pfam" id="PF00476">
    <property type="entry name" value="DNA_pol_A"/>
    <property type="match status" value="1"/>
</dbReference>
<dbReference type="SUPFAM" id="SSF56672">
    <property type="entry name" value="DNA/RNA polymerases"/>
    <property type="match status" value="1"/>
</dbReference>
<dbReference type="NCBIfam" id="NF011538">
    <property type="entry name" value="PRK14975.1-1"/>
    <property type="match status" value="1"/>
</dbReference>
<evidence type="ECO:0000256" key="4">
    <source>
        <dbReference type="SAM" id="MobiDB-lite"/>
    </source>
</evidence>
<dbReference type="GO" id="GO:0003677">
    <property type="term" value="F:DNA binding"/>
    <property type="evidence" value="ECO:0007669"/>
    <property type="project" value="InterPro"/>
</dbReference>
<accession>A0A1H1VHE7</accession>
<feature type="region of interest" description="Disordered" evidence="4">
    <location>
        <begin position="126"/>
        <end position="151"/>
    </location>
</feature>
<proteinExistence type="predicted"/>
<dbReference type="InterPro" id="IPR043502">
    <property type="entry name" value="DNA/RNA_pol_sf"/>
</dbReference>
<sequence>MGYDGSGLVAAALGDDLQPQQLHRSDRVEDLVTSFGAGVRLVWADTGDLYPQLLAAGVRVERCHDLRLCHAILADHDEMLAADQQWRQRHPLPDQEPTLLDDQLTEDRIEFTEVVAEYRRQRAAVDPLPADSDHGPNDHGPNDHGPDDQGHVDQAERIRRAKLRLLLSAESAGALIAAEMAFHGLPWDRDVHDRQLTELLGPRPRYGGRPQKMQQAVDQLTAALEVGAFNPDSPVELLQALHRAGIDVTSTRKWELEQIDHPAIEPLLRFKKMSRLLSANGWLWLDAWVKDGRFRPDYVVGGVVTGRWATSGGGALQLPKQLRAAAQADPGWKLVVADASQLEPRVLAAMARDDRLATAARGNDLYQGLVDAGVVDTRPHAKVAMLGALYGATTGQSGQLMPRLISAYPRATGLVEDAARAGERGEVVSTFLGRRSPLPSESWRELQHFAGSGDASAEDVRRSRQQARDWGRFTRNFVVQGTAAEWALCWMAGLRQRLVDLDPAAGDSGPGDHGRLDHSRIDHDRAHLVYFLHDEVIVHSPAGCADRVAELIKESAAAAGRLLFGDSGVEFALDLDIVDNYGQVS</sequence>
<dbReference type="GO" id="GO:0006302">
    <property type="term" value="P:double-strand break repair"/>
    <property type="evidence" value="ECO:0007669"/>
    <property type="project" value="TreeGrafter"/>
</dbReference>
<dbReference type="SMART" id="SM00482">
    <property type="entry name" value="POLAc"/>
    <property type="match status" value="1"/>
</dbReference>
<evidence type="ECO:0000313" key="6">
    <source>
        <dbReference type="EMBL" id="SDS84172.1"/>
    </source>
</evidence>
<dbReference type="InterPro" id="IPR001098">
    <property type="entry name" value="DNA-dir_DNA_pol_A_palm_dom"/>
</dbReference>
<evidence type="ECO:0000256" key="2">
    <source>
        <dbReference type="ARBA" id="ARBA00022705"/>
    </source>
</evidence>
<dbReference type="GO" id="GO:0003887">
    <property type="term" value="F:DNA-directed DNA polymerase activity"/>
    <property type="evidence" value="ECO:0007669"/>
    <property type="project" value="UniProtKB-EC"/>
</dbReference>
<evidence type="ECO:0000259" key="5">
    <source>
        <dbReference type="SMART" id="SM00482"/>
    </source>
</evidence>
<feature type="domain" description="DNA-directed DNA polymerase family A palm" evidence="5">
    <location>
        <begin position="319"/>
        <end position="544"/>
    </location>
</feature>
<evidence type="ECO:0000313" key="7">
    <source>
        <dbReference type="Proteomes" id="UP000199103"/>
    </source>
</evidence>
<dbReference type="Gene3D" id="3.30.70.370">
    <property type="match status" value="1"/>
</dbReference>
<gene>
    <name evidence="6" type="ORF">SAMN04489812_3216</name>
</gene>
<dbReference type="EC" id="2.7.7.7" evidence="1"/>
<dbReference type="Gene3D" id="1.10.150.20">
    <property type="entry name" value="5' to 3' exonuclease, C-terminal subdomain"/>
    <property type="match status" value="1"/>
</dbReference>
<dbReference type="PANTHER" id="PTHR10133">
    <property type="entry name" value="DNA POLYMERASE I"/>
    <property type="match status" value="1"/>
</dbReference>
<dbReference type="InterPro" id="IPR002298">
    <property type="entry name" value="DNA_polymerase_A"/>
</dbReference>
<keyword evidence="2" id="KW-0235">DNA replication</keyword>
<reference evidence="6 7" key="1">
    <citation type="submission" date="2016-10" db="EMBL/GenBank/DDBJ databases">
        <authorList>
            <person name="de Groot N.N."/>
        </authorList>
    </citation>
    <scope>NUCLEOTIDE SEQUENCE [LARGE SCALE GENOMIC DNA]</scope>
    <source>
        <strain evidence="6 7">DSM 21800</strain>
    </source>
</reference>
<organism evidence="6 7">
    <name type="scientific">Microlunatus soli</name>
    <dbReference type="NCBI Taxonomy" id="630515"/>
    <lineage>
        <taxon>Bacteria</taxon>
        <taxon>Bacillati</taxon>
        <taxon>Actinomycetota</taxon>
        <taxon>Actinomycetes</taxon>
        <taxon>Propionibacteriales</taxon>
        <taxon>Propionibacteriaceae</taxon>
        <taxon>Microlunatus</taxon>
    </lineage>
</organism>
<evidence type="ECO:0000256" key="1">
    <source>
        <dbReference type="ARBA" id="ARBA00012417"/>
    </source>
</evidence>
<evidence type="ECO:0000256" key="3">
    <source>
        <dbReference type="ARBA" id="ARBA00049244"/>
    </source>
</evidence>
<dbReference type="GO" id="GO:0006261">
    <property type="term" value="P:DNA-templated DNA replication"/>
    <property type="evidence" value="ECO:0007669"/>
    <property type="project" value="InterPro"/>
</dbReference>
<feature type="compositionally biased region" description="Basic and acidic residues" evidence="4">
    <location>
        <begin position="131"/>
        <end position="151"/>
    </location>
</feature>
<dbReference type="STRING" id="630515.SAMN04489812_3216"/>
<comment type="catalytic activity">
    <reaction evidence="3">
        <text>DNA(n) + a 2'-deoxyribonucleoside 5'-triphosphate = DNA(n+1) + diphosphate</text>
        <dbReference type="Rhea" id="RHEA:22508"/>
        <dbReference type="Rhea" id="RHEA-COMP:17339"/>
        <dbReference type="Rhea" id="RHEA-COMP:17340"/>
        <dbReference type="ChEBI" id="CHEBI:33019"/>
        <dbReference type="ChEBI" id="CHEBI:61560"/>
        <dbReference type="ChEBI" id="CHEBI:173112"/>
        <dbReference type="EC" id="2.7.7.7"/>
    </reaction>
</comment>
<dbReference type="CDD" id="cd06444">
    <property type="entry name" value="DNA_pol_A"/>
    <property type="match status" value="1"/>
</dbReference>
<keyword evidence="7" id="KW-1185">Reference proteome</keyword>